<dbReference type="Proteomes" id="UP000518752">
    <property type="component" value="Unassembled WGS sequence"/>
</dbReference>
<sequence>MARLAPFLSPSSPSLNEEYTHALFHHSATLGSSKCLWFPNDSPDIAILFIPGNPGLSEFYIPFLSQIYKSTNACILAQSHLGHEDIGLASSTDLLSQVAAAIEAFDALKHAYSNAKTFMIGHSVGSWISLETLPMGTPSRQWAFRPPAPNLISKFSHLLRFVPSVILSTVFYEWPRTQLNVLRALLRSPSCVRACLAMAHEEMMTIRELDVELLQTHRRRIHMYFAETDRWVGKNKQLILSSFEPQPVKVVQGDHGIPHAFCINHSQELADQCLRWFESAL</sequence>
<dbReference type="SUPFAM" id="SSF53474">
    <property type="entry name" value="alpha/beta-Hydrolases"/>
    <property type="match status" value="1"/>
</dbReference>
<dbReference type="AlphaFoldDB" id="A0A8H5HLF7"/>
<proteinExistence type="inferred from homology"/>
<dbReference type="EMBL" id="JAACJN010000040">
    <property type="protein sequence ID" value="KAF5385529.1"/>
    <property type="molecule type" value="Genomic_DNA"/>
</dbReference>
<gene>
    <name evidence="5" type="ORF">D9757_005439</name>
</gene>
<dbReference type="Gene3D" id="3.40.50.1820">
    <property type="entry name" value="alpha/beta hydrolase"/>
    <property type="match status" value="1"/>
</dbReference>
<comment type="subcellular location">
    <subcellularLocation>
        <location evidence="1">Lipid droplet</location>
    </subcellularLocation>
</comment>
<comment type="similarity">
    <text evidence="2">Belongs to the AB hydrolase superfamily. LDAH family.</text>
</comment>
<reference evidence="5 6" key="1">
    <citation type="journal article" date="2020" name="ISME J.">
        <title>Uncovering the hidden diversity of litter-decomposition mechanisms in mushroom-forming fungi.</title>
        <authorList>
            <person name="Floudas D."/>
            <person name="Bentzer J."/>
            <person name="Ahren D."/>
            <person name="Johansson T."/>
            <person name="Persson P."/>
            <person name="Tunlid A."/>
        </authorList>
    </citation>
    <scope>NUCLEOTIDE SEQUENCE [LARGE SCALE GENOMIC DNA]</scope>
    <source>
        <strain evidence="5 6">CBS 406.79</strain>
    </source>
</reference>
<dbReference type="PANTHER" id="PTHR13390:SF0">
    <property type="entry name" value="LIPID DROPLET-ASSOCIATED HYDROLASE"/>
    <property type="match status" value="1"/>
</dbReference>
<dbReference type="OrthoDB" id="448051at2759"/>
<evidence type="ECO:0000313" key="6">
    <source>
        <dbReference type="Proteomes" id="UP000518752"/>
    </source>
</evidence>
<keyword evidence="4" id="KW-0378">Hydrolase</keyword>
<keyword evidence="3" id="KW-0551">Lipid droplet</keyword>
<dbReference type="GO" id="GO:0016298">
    <property type="term" value="F:lipase activity"/>
    <property type="evidence" value="ECO:0007669"/>
    <property type="project" value="InterPro"/>
</dbReference>
<protein>
    <submittedName>
        <fullName evidence="5">Uncharacterized protein</fullName>
    </submittedName>
</protein>
<dbReference type="PANTHER" id="PTHR13390">
    <property type="entry name" value="LIPASE"/>
    <property type="match status" value="1"/>
</dbReference>
<evidence type="ECO:0000256" key="1">
    <source>
        <dbReference type="ARBA" id="ARBA00004502"/>
    </source>
</evidence>
<dbReference type="Pfam" id="PF10230">
    <property type="entry name" value="LIDHydrolase"/>
    <property type="match status" value="2"/>
</dbReference>
<evidence type="ECO:0000256" key="3">
    <source>
        <dbReference type="ARBA" id="ARBA00022677"/>
    </source>
</evidence>
<evidence type="ECO:0000256" key="2">
    <source>
        <dbReference type="ARBA" id="ARBA00008300"/>
    </source>
</evidence>
<dbReference type="GO" id="GO:0019915">
    <property type="term" value="P:lipid storage"/>
    <property type="evidence" value="ECO:0007669"/>
    <property type="project" value="InterPro"/>
</dbReference>
<name>A0A8H5HLF7_9AGAR</name>
<keyword evidence="6" id="KW-1185">Reference proteome</keyword>
<dbReference type="GO" id="GO:0005811">
    <property type="term" value="C:lipid droplet"/>
    <property type="evidence" value="ECO:0007669"/>
    <property type="project" value="UniProtKB-SubCell"/>
</dbReference>
<dbReference type="InterPro" id="IPR019363">
    <property type="entry name" value="LDAH"/>
</dbReference>
<comment type="caution">
    <text evidence="5">The sequence shown here is derived from an EMBL/GenBank/DDBJ whole genome shotgun (WGS) entry which is preliminary data.</text>
</comment>
<evidence type="ECO:0000313" key="5">
    <source>
        <dbReference type="EMBL" id="KAF5385529.1"/>
    </source>
</evidence>
<evidence type="ECO:0000256" key="4">
    <source>
        <dbReference type="ARBA" id="ARBA00022801"/>
    </source>
</evidence>
<dbReference type="InterPro" id="IPR029058">
    <property type="entry name" value="AB_hydrolase_fold"/>
</dbReference>
<accession>A0A8H5HLF7</accession>
<organism evidence="5 6">
    <name type="scientific">Collybiopsis confluens</name>
    <dbReference type="NCBI Taxonomy" id="2823264"/>
    <lineage>
        <taxon>Eukaryota</taxon>
        <taxon>Fungi</taxon>
        <taxon>Dikarya</taxon>
        <taxon>Basidiomycota</taxon>
        <taxon>Agaricomycotina</taxon>
        <taxon>Agaricomycetes</taxon>
        <taxon>Agaricomycetidae</taxon>
        <taxon>Agaricales</taxon>
        <taxon>Marasmiineae</taxon>
        <taxon>Omphalotaceae</taxon>
        <taxon>Collybiopsis</taxon>
    </lineage>
</organism>